<accession>A0ABW5N4Y4</accession>
<evidence type="ECO:0000313" key="1">
    <source>
        <dbReference type="EMBL" id="MFD2590052.1"/>
    </source>
</evidence>
<dbReference type="Proteomes" id="UP001597459">
    <property type="component" value="Unassembled WGS sequence"/>
</dbReference>
<evidence type="ECO:0000313" key="2">
    <source>
        <dbReference type="Proteomes" id="UP001597459"/>
    </source>
</evidence>
<comment type="caution">
    <text evidence="1">The sequence shown here is derived from an EMBL/GenBank/DDBJ whole genome shotgun (WGS) entry which is preliminary data.</text>
</comment>
<dbReference type="EMBL" id="JBHULX010000003">
    <property type="protein sequence ID" value="MFD2590052.1"/>
    <property type="molecule type" value="Genomic_DNA"/>
</dbReference>
<proteinExistence type="predicted"/>
<gene>
    <name evidence="1" type="ORF">ACFSTE_04370</name>
</gene>
<reference evidence="2" key="1">
    <citation type="journal article" date="2019" name="Int. J. Syst. Evol. Microbiol.">
        <title>The Global Catalogue of Microorganisms (GCM) 10K type strain sequencing project: providing services to taxonomists for standard genome sequencing and annotation.</title>
        <authorList>
            <consortium name="The Broad Institute Genomics Platform"/>
            <consortium name="The Broad Institute Genome Sequencing Center for Infectious Disease"/>
            <person name="Wu L."/>
            <person name="Ma J."/>
        </authorList>
    </citation>
    <scope>NUCLEOTIDE SEQUENCE [LARGE SCALE GENOMIC DNA]</scope>
    <source>
        <strain evidence="2">KCTC 42423</strain>
    </source>
</reference>
<organism evidence="1 2">
    <name type="scientific">Aquimarina hainanensis</name>
    <dbReference type="NCBI Taxonomy" id="1578017"/>
    <lineage>
        <taxon>Bacteria</taxon>
        <taxon>Pseudomonadati</taxon>
        <taxon>Bacteroidota</taxon>
        <taxon>Flavobacteriia</taxon>
        <taxon>Flavobacteriales</taxon>
        <taxon>Flavobacteriaceae</taxon>
        <taxon>Aquimarina</taxon>
    </lineage>
</organism>
<protein>
    <submittedName>
        <fullName evidence="1">Uncharacterized protein</fullName>
    </submittedName>
</protein>
<dbReference type="RefSeq" id="WP_378297981.1">
    <property type="nucleotide sequence ID" value="NZ_JBHULX010000003.1"/>
</dbReference>
<sequence>MLISLSVQELSAASSVSDPLLTTVENKEGKESIDYLLSSNVYSNAESNTDTKEDSDTNSFVATLCKGTNHIRIRRSFSVFSDIFYNTDSLYLIYCCLKITPH</sequence>
<name>A0ABW5N4Y4_9FLAO</name>
<keyword evidence="2" id="KW-1185">Reference proteome</keyword>